<reference evidence="1 2" key="1">
    <citation type="submission" date="2020-10" db="EMBL/GenBank/DDBJ databases">
        <title>Mucilaginibacter mali sp. nov., isolated from rhizosphere soil of apple orchard.</title>
        <authorList>
            <person name="Lee J.-S."/>
            <person name="Kim H.S."/>
            <person name="Kim J.-S."/>
        </authorList>
    </citation>
    <scope>NUCLEOTIDE SEQUENCE [LARGE SCALE GENOMIC DNA]</scope>
    <source>
        <strain evidence="1 2">KCTC 23157</strain>
    </source>
</reference>
<dbReference type="RefSeq" id="WP_194107183.1">
    <property type="nucleotide sequence ID" value="NZ_JADFFM010000002.1"/>
</dbReference>
<comment type="caution">
    <text evidence="1">The sequence shown here is derived from an EMBL/GenBank/DDBJ whole genome shotgun (WGS) entry which is preliminary data.</text>
</comment>
<dbReference type="InterPro" id="IPR018841">
    <property type="entry name" value="DUF2442"/>
</dbReference>
<dbReference type="Proteomes" id="UP000632774">
    <property type="component" value="Unassembled WGS sequence"/>
</dbReference>
<dbReference type="Gene3D" id="3.30.2020.40">
    <property type="entry name" value="Uncharacterised protein PF10387, DUF2442"/>
    <property type="match status" value="1"/>
</dbReference>
<evidence type="ECO:0000313" key="1">
    <source>
        <dbReference type="EMBL" id="MBE9667738.1"/>
    </source>
</evidence>
<protein>
    <submittedName>
        <fullName evidence="1">DUF2442 domain-containing protein</fullName>
    </submittedName>
</protein>
<proteinExistence type="predicted"/>
<accession>A0ABR9XLA1</accession>
<sequence>MALFTSRKQKKDIKLSFQDDMLFVETPDGKQQAIPLTWMPQLKNASADEQADWHLTDKGIRWERLNVDINLS</sequence>
<evidence type="ECO:0000313" key="2">
    <source>
        <dbReference type="Proteomes" id="UP000632774"/>
    </source>
</evidence>
<dbReference type="EMBL" id="JADFFM010000002">
    <property type="protein sequence ID" value="MBE9667738.1"/>
    <property type="molecule type" value="Genomic_DNA"/>
</dbReference>
<dbReference type="Pfam" id="PF10387">
    <property type="entry name" value="DUF2442"/>
    <property type="match status" value="1"/>
</dbReference>
<gene>
    <name evidence="1" type="ORF">IRJ18_15295</name>
</gene>
<keyword evidence="2" id="KW-1185">Reference proteome</keyword>
<organism evidence="1 2">
    <name type="scientific">Mucilaginibacter boryungensis</name>
    <dbReference type="NCBI Taxonomy" id="768480"/>
    <lineage>
        <taxon>Bacteria</taxon>
        <taxon>Pseudomonadati</taxon>
        <taxon>Bacteroidota</taxon>
        <taxon>Sphingobacteriia</taxon>
        <taxon>Sphingobacteriales</taxon>
        <taxon>Sphingobacteriaceae</taxon>
        <taxon>Mucilaginibacter</taxon>
    </lineage>
</organism>
<name>A0ABR9XLA1_9SPHI</name>